<dbReference type="Proteomes" id="UP000707731">
    <property type="component" value="Unassembled WGS sequence"/>
</dbReference>
<reference evidence="2 3" key="1">
    <citation type="submission" date="2020-10" db="EMBL/GenBank/DDBJ databases">
        <title>Identification of Nocardia species via Next-generation sequencing and recognition of intraspecies genetic diversity.</title>
        <authorList>
            <person name="Li P."/>
            <person name="Li P."/>
            <person name="Lu B."/>
        </authorList>
    </citation>
    <scope>NUCLEOTIDE SEQUENCE [LARGE SCALE GENOMIC DNA]</scope>
    <source>
        <strain evidence="2 3">BJ06-0143</strain>
    </source>
</reference>
<gene>
    <name evidence="2" type="ORF">IU449_11475</name>
</gene>
<evidence type="ECO:0000313" key="3">
    <source>
        <dbReference type="Proteomes" id="UP000707731"/>
    </source>
</evidence>
<sequence length="290" mass="30916">MVWLPRHWRVTGASAAGEAHLRRGLGCDDAFAYAITGDLVVAAVADGAGSVTQTSAWGSYTVCDRVVTTALIPEFRDWFGDVRRGEVAPECLMEWLFRQALDALHARARGTGQPVAELATTLAVAIATPDFAIFAQIGDGVIALRERDGVRTVLVEEKGEYANLTWFVQSRDAFTTSFRVHTAVDVTAFALSTDGMAYKITDVASGAAFEPFFTGAWAATAADELGEAELEAWLAGIADDQTGDDKTVVLAVLTGTAEGDDATAAPALERRVQSRRPPVYVAPTVESIES</sequence>
<evidence type="ECO:0000259" key="1">
    <source>
        <dbReference type="Pfam" id="PF13672"/>
    </source>
</evidence>
<proteinExistence type="predicted"/>
<dbReference type="Gene3D" id="3.60.40.10">
    <property type="entry name" value="PPM-type phosphatase domain"/>
    <property type="match status" value="1"/>
</dbReference>
<name>A0ABS0DEM1_9NOCA</name>
<keyword evidence="3" id="KW-1185">Reference proteome</keyword>
<comment type="caution">
    <text evidence="2">The sequence shown here is derived from an EMBL/GenBank/DDBJ whole genome shotgun (WGS) entry which is preliminary data.</text>
</comment>
<accession>A0ABS0DEM1</accession>
<protein>
    <submittedName>
        <fullName evidence="2">Protein phosphatase 2C domain-containing protein</fullName>
    </submittedName>
</protein>
<evidence type="ECO:0000313" key="2">
    <source>
        <dbReference type="EMBL" id="MBF6355153.1"/>
    </source>
</evidence>
<organism evidence="2 3">
    <name type="scientific">Nocardia higoensis</name>
    <dbReference type="NCBI Taxonomy" id="228599"/>
    <lineage>
        <taxon>Bacteria</taxon>
        <taxon>Bacillati</taxon>
        <taxon>Actinomycetota</taxon>
        <taxon>Actinomycetes</taxon>
        <taxon>Mycobacteriales</taxon>
        <taxon>Nocardiaceae</taxon>
        <taxon>Nocardia</taxon>
    </lineage>
</organism>
<dbReference type="InterPro" id="IPR001932">
    <property type="entry name" value="PPM-type_phosphatase-like_dom"/>
</dbReference>
<dbReference type="Pfam" id="PF13672">
    <property type="entry name" value="PP2C_2"/>
    <property type="match status" value="1"/>
</dbReference>
<dbReference type="InterPro" id="IPR036457">
    <property type="entry name" value="PPM-type-like_dom_sf"/>
</dbReference>
<dbReference type="RefSeq" id="WP_195001790.1">
    <property type="nucleotide sequence ID" value="NZ_JADLQN010000001.1"/>
</dbReference>
<feature type="domain" description="PPM-type phosphatase" evidence="1">
    <location>
        <begin position="17"/>
        <end position="235"/>
    </location>
</feature>
<dbReference type="EMBL" id="JADLQN010000001">
    <property type="protein sequence ID" value="MBF6355153.1"/>
    <property type="molecule type" value="Genomic_DNA"/>
</dbReference>
<dbReference type="SUPFAM" id="SSF81606">
    <property type="entry name" value="PP2C-like"/>
    <property type="match status" value="1"/>
</dbReference>